<gene>
    <name evidence="2" type="ORF">Taro_028242</name>
</gene>
<evidence type="ECO:0000256" key="1">
    <source>
        <dbReference type="SAM" id="MobiDB-lite"/>
    </source>
</evidence>
<reference evidence="2" key="1">
    <citation type="submission" date="2017-07" db="EMBL/GenBank/DDBJ databases">
        <title>Taro Niue Genome Assembly and Annotation.</title>
        <authorList>
            <person name="Atibalentja N."/>
            <person name="Keating K."/>
            <person name="Fields C.J."/>
        </authorList>
    </citation>
    <scope>NUCLEOTIDE SEQUENCE</scope>
    <source>
        <strain evidence="2">Niue_2</strain>
        <tissue evidence="2">Leaf</tissue>
    </source>
</reference>
<evidence type="ECO:0000313" key="2">
    <source>
        <dbReference type="EMBL" id="MQL95573.1"/>
    </source>
</evidence>
<dbReference type="AlphaFoldDB" id="A0A843VTM1"/>
<dbReference type="Proteomes" id="UP000652761">
    <property type="component" value="Unassembled WGS sequence"/>
</dbReference>
<organism evidence="2 3">
    <name type="scientific">Colocasia esculenta</name>
    <name type="common">Wild taro</name>
    <name type="synonym">Arum esculentum</name>
    <dbReference type="NCBI Taxonomy" id="4460"/>
    <lineage>
        <taxon>Eukaryota</taxon>
        <taxon>Viridiplantae</taxon>
        <taxon>Streptophyta</taxon>
        <taxon>Embryophyta</taxon>
        <taxon>Tracheophyta</taxon>
        <taxon>Spermatophyta</taxon>
        <taxon>Magnoliopsida</taxon>
        <taxon>Liliopsida</taxon>
        <taxon>Araceae</taxon>
        <taxon>Aroideae</taxon>
        <taxon>Colocasieae</taxon>
        <taxon>Colocasia</taxon>
    </lineage>
</organism>
<sequence>MLCGARRRWSFLHEGPNGSALHVEVRLLSSGKARIGRTRQGGSGGETSQQQQGARRADETGW</sequence>
<name>A0A843VTM1_COLES</name>
<evidence type="ECO:0000313" key="3">
    <source>
        <dbReference type="Proteomes" id="UP000652761"/>
    </source>
</evidence>
<accession>A0A843VTM1</accession>
<dbReference type="EMBL" id="NMUH01001806">
    <property type="protein sequence ID" value="MQL95573.1"/>
    <property type="molecule type" value="Genomic_DNA"/>
</dbReference>
<protein>
    <submittedName>
        <fullName evidence="2">Uncharacterized protein</fullName>
    </submittedName>
</protein>
<comment type="caution">
    <text evidence="2">The sequence shown here is derived from an EMBL/GenBank/DDBJ whole genome shotgun (WGS) entry which is preliminary data.</text>
</comment>
<keyword evidence="3" id="KW-1185">Reference proteome</keyword>
<proteinExistence type="predicted"/>
<feature type="region of interest" description="Disordered" evidence="1">
    <location>
        <begin position="33"/>
        <end position="62"/>
    </location>
</feature>